<reference evidence="5 6" key="1">
    <citation type="submission" date="2021-05" db="EMBL/GenBank/DDBJ databases">
        <title>Novel Bacillus species.</title>
        <authorList>
            <person name="Liu G."/>
        </authorList>
    </citation>
    <scope>NUCLEOTIDE SEQUENCE [LARGE SCALE GENOMIC DNA]</scope>
    <source>
        <strain evidence="6">FJAT-49780</strain>
    </source>
</reference>
<evidence type="ECO:0000313" key="6">
    <source>
        <dbReference type="Proteomes" id="UP000681414"/>
    </source>
</evidence>
<dbReference type="Pfam" id="PF00392">
    <property type="entry name" value="GntR"/>
    <property type="match status" value="1"/>
</dbReference>
<proteinExistence type="predicted"/>
<dbReference type="InterPro" id="IPR036388">
    <property type="entry name" value="WH-like_DNA-bd_sf"/>
</dbReference>
<dbReference type="InterPro" id="IPR036390">
    <property type="entry name" value="WH_DNA-bd_sf"/>
</dbReference>
<dbReference type="InterPro" id="IPR011711">
    <property type="entry name" value="GntR_C"/>
</dbReference>
<protein>
    <submittedName>
        <fullName evidence="5">GntR family transcriptional regulator</fullName>
    </submittedName>
</protein>
<gene>
    <name evidence="5" type="ORF">KHA97_01770</name>
</gene>
<dbReference type="Gene3D" id="1.20.120.530">
    <property type="entry name" value="GntR ligand-binding domain-like"/>
    <property type="match status" value="1"/>
</dbReference>
<dbReference type="RefSeq" id="WP_213123037.1">
    <property type="nucleotide sequence ID" value="NZ_JAGYPG010000001.1"/>
</dbReference>
<dbReference type="SUPFAM" id="SSF48008">
    <property type="entry name" value="GntR ligand-binding domain-like"/>
    <property type="match status" value="1"/>
</dbReference>
<evidence type="ECO:0000256" key="2">
    <source>
        <dbReference type="ARBA" id="ARBA00023125"/>
    </source>
</evidence>
<comment type="caution">
    <text evidence="5">The sequence shown here is derived from an EMBL/GenBank/DDBJ whole genome shotgun (WGS) entry which is preliminary data.</text>
</comment>
<dbReference type="InterPro" id="IPR000524">
    <property type="entry name" value="Tscrpt_reg_HTH_GntR"/>
</dbReference>
<keyword evidence="3" id="KW-0804">Transcription</keyword>
<dbReference type="AlphaFoldDB" id="A0A942TBT5"/>
<dbReference type="PRINTS" id="PR00035">
    <property type="entry name" value="HTHGNTR"/>
</dbReference>
<dbReference type="InterPro" id="IPR008920">
    <property type="entry name" value="TF_FadR/GntR_C"/>
</dbReference>
<dbReference type="Proteomes" id="UP000681414">
    <property type="component" value="Unassembled WGS sequence"/>
</dbReference>
<keyword evidence="6" id="KW-1185">Reference proteome</keyword>
<dbReference type="GO" id="GO:0003700">
    <property type="term" value="F:DNA-binding transcription factor activity"/>
    <property type="evidence" value="ECO:0007669"/>
    <property type="project" value="InterPro"/>
</dbReference>
<dbReference type="GO" id="GO:0003677">
    <property type="term" value="F:DNA binding"/>
    <property type="evidence" value="ECO:0007669"/>
    <property type="project" value="UniProtKB-KW"/>
</dbReference>
<dbReference type="PROSITE" id="PS50949">
    <property type="entry name" value="HTH_GNTR"/>
    <property type="match status" value="1"/>
</dbReference>
<evidence type="ECO:0000313" key="5">
    <source>
        <dbReference type="EMBL" id="MBS4193798.1"/>
    </source>
</evidence>
<evidence type="ECO:0000256" key="3">
    <source>
        <dbReference type="ARBA" id="ARBA00023163"/>
    </source>
</evidence>
<evidence type="ECO:0000256" key="1">
    <source>
        <dbReference type="ARBA" id="ARBA00023015"/>
    </source>
</evidence>
<name>A0A942TBT5_9BACI</name>
<sequence length="235" mass="28120">MFYVYLNGGFYVINKEEHRGSTRDYSYNKLKMKILNLELEPGTKISEKEIADEFNVSRTPVREAFMKLSQEELLDIIPQSGTIVSRINLDYVEEGRFIREKIEKEIVILACEDFPDDYMFRLETNLALQEICSGKNNFYQLYELDEEFHRILFTGVGKARTWKMLQLLNSHFNRLRLLRLSKDSNWESIISQHKSIYRLILEKKPEEASQMMERHLKMAVIEKEMLKQKYPYYFI</sequence>
<dbReference type="SMART" id="SM00345">
    <property type="entry name" value="HTH_GNTR"/>
    <property type="match status" value="1"/>
</dbReference>
<evidence type="ECO:0000259" key="4">
    <source>
        <dbReference type="PROSITE" id="PS50949"/>
    </source>
</evidence>
<dbReference type="SUPFAM" id="SSF46785">
    <property type="entry name" value="Winged helix' DNA-binding domain"/>
    <property type="match status" value="1"/>
</dbReference>
<keyword evidence="1" id="KW-0805">Transcription regulation</keyword>
<dbReference type="PANTHER" id="PTHR43537:SF45">
    <property type="entry name" value="GNTR FAMILY REGULATORY PROTEIN"/>
    <property type="match status" value="1"/>
</dbReference>
<dbReference type="SMART" id="SM00895">
    <property type="entry name" value="FCD"/>
    <property type="match status" value="1"/>
</dbReference>
<accession>A0A942TBT5</accession>
<keyword evidence="2" id="KW-0238">DNA-binding</keyword>
<dbReference type="EMBL" id="JAGYPG010000001">
    <property type="protein sequence ID" value="MBS4193798.1"/>
    <property type="molecule type" value="Genomic_DNA"/>
</dbReference>
<dbReference type="CDD" id="cd07377">
    <property type="entry name" value="WHTH_GntR"/>
    <property type="match status" value="1"/>
</dbReference>
<dbReference type="Pfam" id="PF07729">
    <property type="entry name" value="FCD"/>
    <property type="match status" value="1"/>
</dbReference>
<dbReference type="Gene3D" id="1.10.10.10">
    <property type="entry name" value="Winged helix-like DNA-binding domain superfamily/Winged helix DNA-binding domain"/>
    <property type="match status" value="1"/>
</dbReference>
<feature type="domain" description="HTH gntR-type" evidence="4">
    <location>
        <begin position="20"/>
        <end position="87"/>
    </location>
</feature>
<organism evidence="5 6">
    <name type="scientific">Lederbergia citri</name>
    <dbReference type="NCBI Taxonomy" id="2833580"/>
    <lineage>
        <taxon>Bacteria</taxon>
        <taxon>Bacillati</taxon>
        <taxon>Bacillota</taxon>
        <taxon>Bacilli</taxon>
        <taxon>Bacillales</taxon>
        <taxon>Bacillaceae</taxon>
        <taxon>Lederbergia</taxon>
    </lineage>
</organism>
<dbReference type="PANTHER" id="PTHR43537">
    <property type="entry name" value="TRANSCRIPTIONAL REGULATOR, GNTR FAMILY"/>
    <property type="match status" value="1"/>
</dbReference>